<evidence type="ECO:0000313" key="1">
    <source>
        <dbReference type="EMBL" id="TMS19694.1"/>
    </source>
</evidence>
<proteinExistence type="predicted"/>
<gene>
    <name evidence="1" type="ORF">E3U43_004015</name>
</gene>
<evidence type="ECO:0000313" key="2">
    <source>
        <dbReference type="Proteomes" id="UP000793456"/>
    </source>
</evidence>
<organism evidence="1 2">
    <name type="scientific">Larimichthys crocea</name>
    <name type="common">Large yellow croaker</name>
    <name type="synonym">Pseudosciaena crocea</name>
    <dbReference type="NCBI Taxonomy" id="215358"/>
    <lineage>
        <taxon>Eukaryota</taxon>
        <taxon>Metazoa</taxon>
        <taxon>Chordata</taxon>
        <taxon>Craniata</taxon>
        <taxon>Vertebrata</taxon>
        <taxon>Euteleostomi</taxon>
        <taxon>Actinopterygii</taxon>
        <taxon>Neopterygii</taxon>
        <taxon>Teleostei</taxon>
        <taxon>Neoteleostei</taxon>
        <taxon>Acanthomorphata</taxon>
        <taxon>Eupercaria</taxon>
        <taxon>Sciaenidae</taxon>
        <taxon>Larimichthys</taxon>
    </lineage>
</organism>
<accession>A0ACD3RJT4</accession>
<comment type="caution">
    <text evidence="1">The sequence shown here is derived from an EMBL/GenBank/DDBJ whole genome shotgun (WGS) entry which is preliminary data.</text>
</comment>
<dbReference type="EMBL" id="CM011678">
    <property type="protein sequence ID" value="TMS19694.1"/>
    <property type="molecule type" value="Genomic_DNA"/>
</dbReference>
<feature type="non-terminal residue" evidence="1">
    <location>
        <position position="1"/>
    </location>
</feature>
<keyword evidence="2" id="KW-1185">Reference proteome</keyword>
<reference evidence="1" key="1">
    <citation type="submission" date="2018-11" db="EMBL/GenBank/DDBJ databases">
        <title>The sequence and de novo assembly of Larimichthys crocea genome using PacBio and Hi-C technologies.</title>
        <authorList>
            <person name="Xu P."/>
            <person name="Chen B."/>
            <person name="Zhou Z."/>
            <person name="Ke Q."/>
            <person name="Wu Y."/>
            <person name="Bai H."/>
            <person name="Pu F."/>
        </authorList>
    </citation>
    <scope>NUCLEOTIDE SEQUENCE</scope>
    <source>
        <tissue evidence="1">Muscle</tissue>
    </source>
</reference>
<dbReference type="Proteomes" id="UP000793456">
    <property type="component" value="Chromosome V"/>
</dbReference>
<sequence length="132" mass="13946">EAVTLPNRRHPASPALHPALPPYPLSRLGLCAAGGGVEHCDRRLCEVVFRSGAASPRGRRALPAARGALCPPLPVTAHQSPCRRRRCSASARSHVPPSHQQHGQQATGGGVRGRGFTSTTSRRRSTGTLHTS</sequence>
<feature type="non-terminal residue" evidence="1">
    <location>
        <position position="132"/>
    </location>
</feature>
<name>A0ACD3RJT4_LARCR</name>
<protein>
    <submittedName>
        <fullName evidence="1">Uncharacterized protein</fullName>
    </submittedName>
</protein>